<evidence type="ECO:0000313" key="2">
    <source>
        <dbReference type="Proteomes" id="UP000564677"/>
    </source>
</evidence>
<evidence type="ECO:0000313" key="1">
    <source>
        <dbReference type="EMBL" id="NIJ66204.1"/>
    </source>
</evidence>
<protein>
    <recommendedName>
        <fullName evidence="3">DUF885 domain-containing protein</fullName>
    </recommendedName>
</protein>
<dbReference type="InterPro" id="IPR010281">
    <property type="entry name" value="DUF885"/>
</dbReference>
<dbReference type="PANTHER" id="PTHR33361:SF2">
    <property type="entry name" value="DUF885 DOMAIN-CONTAINING PROTEIN"/>
    <property type="match status" value="1"/>
</dbReference>
<proteinExistence type="predicted"/>
<gene>
    <name evidence="1" type="ORF">FHR20_003177</name>
</gene>
<keyword evidence="2" id="KW-1185">Reference proteome</keyword>
<dbReference type="AlphaFoldDB" id="A0A7X5V1I6"/>
<organism evidence="1 2">
    <name type="scientific">Sphingomonas leidyi</name>
    <dbReference type="NCBI Taxonomy" id="68569"/>
    <lineage>
        <taxon>Bacteria</taxon>
        <taxon>Pseudomonadati</taxon>
        <taxon>Pseudomonadota</taxon>
        <taxon>Alphaproteobacteria</taxon>
        <taxon>Sphingomonadales</taxon>
        <taxon>Sphingomonadaceae</taxon>
        <taxon>Sphingomonas</taxon>
    </lineage>
</organism>
<dbReference type="EMBL" id="JAASQV010000003">
    <property type="protein sequence ID" value="NIJ66204.1"/>
    <property type="molecule type" value="Genomic_DNA"/>
</dbReference>
<reference evidence="1 2" key="1">
    <citation type="submission" date="2020-03" db="EMBL/GenBank/DDBJ databases">
        <title>Genomic Encyclopedia of Type Strains, Phase IV (KMG-IV): sequencing the most valuable type-strain genomes for metagenomic binning, comparative biology and taxonomic classification.</title>
        <authorList>
            <person name="Goeker M."/>
        </authorList>
    </citation>
    <scope>NUCLEOTIDE SEQUENCE [LARGE SCALE GENOMIC DNA]</scope>
    <source>
        <strain evidence="1 2">DSM 4733</strain>
    </source>
</reference>
<dbReference type="Proteomes" id="UP000564677">
    <property type="component" value="Unassembled WGS sequence"/>
</dbReference>
<dbReference type="Pfam" id="PF05960">
    <property type="entry name" value="DUF885"/>
    <property type="match status" value="2"/>
</dbReference>
<dbReference type="PANTHER" id="PTHR33361">
    <property type="entry name" value="GLR0591 PROTEIN"/>
    <property type="match status" value="1"/>
</dbReference>
<accession>A0A7X5V1I6</accession>
<name>A0A7X5V1I6_9SPHN</name>
<dbReference type="RefSeq" id="WP_167300578.1">
    <property type="nucleotide sequence ID" value="NZ_JAASQV010000003.1"/>
</dbReference>
<evidence type="ECO:0008006" key="3">
    <source>
        <dbReference type="Google" id="ProtNLM"/>
    </source>
</evidence>
<comment type="caution">
    <text evidence="1">The sequence shown here is derived from an EMBL/GenBank/DDBJ whole genome shotgun (WGS) entry which is preliminary data.</text>
</comment>
<sequence>MGGAALLVAQAAAAQPAVQQLGADFWAWRGTTQPASSDDIPRIVRPAGWVPDWSPAGVAAQRRQLAAFEARWQALEAAPRTVAEKVDYRLVGSALARVHWEMDHVAAWRRQPHFYTAQALNPVFEVLLPLPPVARPRLEEVIRLLANAPAILAAGRANLDDLRGPFVDVALSQLAEVPESLRGMAAGLDAYADAGQKKRLKAVLDKAIAAFADYAAFLKSKRAGLSEQTAVGRESYRYFLGNVGIYPYSPEQLVAMGRQEWARSVLFETLERNRNAGLPELPIGPSIGAVTARLDAEELKVRRFLTEKNLLTVPDWVGHYKAQPFPAYLAPIGWLGRTFDFTSIDRTGQDATVYLPDPSPRLGYFNLSIMRDPRPIIVHEGVPGHFFQLSLSWRNADPLRRRYYDSGANEGTGFYAEEMMLQAGFWADAPKTREIIYNFARLRALRVEVDVKLALGEFTIAQAADYLERMVPMDRATAREEATFFAAAPGQAISYQIGKMQTTEFLAEARVREGKSFDLKRFHDYLWTNGNVPIALQKEEYLSMVSGE</sequence>